<keyword evidence="6" id="KW-0227">DNA damage</keyword>
<dbReference type="Pfam" id="PF17760">
    <property type="entry name" value="UvrA_inter"/>
    <property type="match status" value="1"/>
</dbReference>
<evidence type="ECO:0000313" key="18">
    <source>
        <dbReference type="EMBL" id="GAK50384.1"/>
    </source>
</evidence>
<dbReference type="PANTHER" id="PTHR43152">
    <property type="entry name" value="UVRABC SYSTEM PROTEIN A"/>
    <property type="match status" value="1"/>
</dbReference>
<evidence type="ECO:0000256" key="9">
    <source>
        <dbReference type="ARBA" id="ARBA00022833"/>
    </source>
</evidence>
<keyword evidence="12" id="KW-0238">DNA-binding</keyword>
<dbReference type="GO" id="GO:0005524">
    <property type="term" value="F:ATP binding"/>
    <property type="evidence" value="ECO:0007669"/>
    <property type="project" value="UniProtKB-KW"/>
</dbReference>
<dbReference type="GO" id="GO:0009380">
    <property type="term" value="C:excinuclease repair complex"/>
    <property type="evidence" value="ECO:0007669"/>
    <property type="project" value="InterPro"/>
</dbReference>
<dbReference type="Pfam" id="PF17755">
    <property type="entry name" value="UvrA_DNA-bind"/>
    <property type="match status" value="1"/>
</dbReference>
<keyword evidence="13" id="KW-0234">DNA repair</keyword>
<dbReference type="Proteomes" id="UP000030700">
    <property type="component" value="Unassembled WGS sequence"/>
</dbReference>
<dbReference type="STRING" id="1499966.U14_01614"/>
<evidence type="ECO:0000256" key="3">
    <source>
        <dbReference type="ARBA" id="ARBA00022723"/>
    </source>
</evidence>
<keyword evidence="4" id="KW-0677">Repeat</keyword>
<dbReference type="PANTHER" id="PTHR43152:SF3">
    <property type="entry name" value="UVRABC SYSTEM PROTEIN A"/>
    <property type="match status" value="1"/>
</dbReference>
<accession>A0A0S6VSM9</accession>
<evidence type="ECO:0000313" key="19">
    <source>
        <dbReference type="Proteomes" id="UP000030700"/>
    </source>
</evidence>
<gene>
    <name evidence="18" type="ORF">U14_01614</name>
</gene>
<dbReference type="InterPro" id="IPR003439">
    <property type="entry name" value="ABC_transporter-like_ATP-bd"/>
</dbReference>
<evidence type="ECO:0000256" key="14">
    <source>
        <dbReference type="ARBA" id="ARBA00038000"/>
    </source>
</evidence>
<keyword evidence="19" id="KW-1185">Reference proteome</keyword>
<evidence type="ECO:0000259" key="17">
    <source>
        <dbReference type="PROSITE" id="PS50893"/>
    </source>
</evidence>
<dbReference type="SUPFAM" id="SSF52540">
    <property type="entry name" value="P-loop containing nucleoside triphosphate hydrolases"/>
    <property type="match status" value="3"/>
</dbReference>
<comment type="similarity">
    <text evidence="14">Belongs to the ABC transporter superfamily. UvrA family.</text>
</comment>
<evidence type="ECO:0000256" key="16">
    <source>
        <dbReference type="ARBA" id="ARBA00042156"/>
    </source>
</evidence>
<dbReference type="Gene3D" id="3.30.1490.20">
    <property type="entry name" value="ATP-grasp fold, A domain"/>
    <property type="match status" value="1"/>
</dbReference>
<dbReference type="GO" id="GO:0016887">
    <property type="term" value="F:ATP hydrolysis activity"/>
    <property type="evidence" value="ECO:0007669"/>
    <property type="project" value="InterPro"/>
</dbReference>
<dbReference type="NCBIfam" id="TIGR00630">
    <property type="entry name" value="uvra"/>
    <property type="match status" value="1"/>
</dbReference>
<keyword evidence="7" id="KW-0228">DNA excision</keyword>
<keyword evidence="9" id="KW-0862">Zinc</keyword>
<evidence type="ECO:0000256" key="4">
    <source>
        <dbReference type="ARBA" id="ARBA00022737"/>
    </source>
</evidence>
<keyword evidence="3" id="KW-0479">Metal-binding</keyword>
<dbReference type="Gene3D" id="1.20.1580.10">
    <property type="entry name" value="ABC transporter ATPase like domain"/>
    <property type="match status" value="1"/>
</dbReference>
<dbReference type="Gene3D" id="3.40.50.300">
    <property type="entry name" value="P-loop containing nucleotide triphosphate hydrolases"/>
    <property type="match status" value="3"/>
</dbReference>
<feature type="domain" description="ABC transporter" evidence="17">
    <location>
        <begin position="621"/>
        <end position="940"/>
    </location>
</feature>
<dbReference type="NCBIfam" id="NF001503">
    <property type="entry name" value="PRK00349.1"/>
    <property type="match status" value="1"/>
</dbReference>
<evidence type="ECO:0000256" key="2">
    <source>
        <dbReference type="ARBA" id="ARBA00022490"/>
    </source>
</evidence>
<dbReference type="EMBL" id="DF820456">
    <property type="protein sequence ID" value="GAK50384.1"/>
    <property type="molecule type" value="Genomic_DNA"/>
</dbReference>
<name>A0A0S6VSM9_9BACT</name>
<dbReference type="GO" id="GO:0005737">
    <property type="term" value="C:cytoplasm"/>
    <property type="evidence" value="ECO:0007669"/>
    <property type="project" value="UniProtKB-SubCell"/>
</dbReference>
<dbReference type="InterPro" id="IPR004602">
    <property type="entry name" value="UvrA"/>
</dbReference>
<dbReference type="InterPro" id="IPR013815">
    <property type="entry name" value="ATP_grasp_subdomain_1"/>
</dbReference>
<evidence type="ECO:0000256" key="5">
    <source>
        <dbReference type="ARBA" id="ARBA00022741"/>
    </source>
</evidence>
<dbReference type="GO" id="GO:0008270">
    <property type="term" value="F:zinc ion binding"/>
    <property type="evidence" value="ECO:0007669"/>
    <property type="project" value="UniProtKB-KW"/>
</dbReference>
<dbReference type="InterPro" id="IPR041102">
    <property type="entry name" value="UvrA_inter"/>
</dbReference>
<dbReference type="GO" id="GO:0004518">
    <property type="term" value="F:nuclease activity"/>
    <property type="evidence" value="ECO:0007669"/>
    <property type="project" value="UniProtKB-KW"/>
</dbReference>
<dbReference type="AlphaFoldDB" id="A0A0S6VSM9"/>
<keyword evidence="2" id="KW-0963">Cytoplasm</keyword>
<evidence type="ECO:0000256" key="12">
    <source>
        <dbReference type="ARBA" id="ARBA00023125"/>
    </source>
</evidence>
<evidence type="ECO:0000256" key="10">
    <source>
        <dbReference type="ARBA" id="ARBA00022840"/>
    </source>
</evidence>
<reference evidence="18" key="1">
    <citation type="journal article" date="2015" name="PeerJ">
        <title>First genomic representation of candidate bacterial phylum KSB3 points to enhanced environmental sensing as a trigger of wastewater bulking.</title>
        <authorList>
            <person name="Sekiguchi Y."/>
            <person name="Ohashi A."/>
            <person name="Parks D.H."/>
            <person name="Yamauchi T."/>
            <person name="Tyson G.W."/>
            <person name="Hugenholtz P."/>
        </authorList>
    </citation>
    <scope>NUCLEOTIDE SEQUENCE [LARGE SCALE GENOMIC DNA]</scope>
</reference>
<evidence type="ECO:0000256" key="7">
    <source>
        <dbReference type="ARBA" id="ARBA00022769"/>
    </source>
</evidence>
<evidence type="ECO:0000256" key="15">
    <source>
        <dbReference type="ARBA" id="ARBA00039316"/>
    </source>
</evidence>
<dbReference type="PROSITE" id="PS00211">
    <property type="entry name" value="ABC_TRANSPORTER_1"/>
    <property type="match status" value="1"/>
</dbReference>
<evidence type="ECO:0000256" key="1">
    <source>
        <dbReference type="ARBA" id="ARBA00004496"/>
    </source>
</evidence>
<evidence type="ECO:0000256" key="6">
    <source>
        <dbReference type="ARBA" id="ARBA00022763"/>
    </source>
</evidence>
<protein>
    <recommendedName>
        <fullName evidence="15">UvrABC system protein A</fullName>
    </recommendedName>
    <alternativeName>
        <fullName evidence="16">Excinuclease ABC subunit A</fullName>
    </alternativeName>
</protein>
<dbReference type="GO" id="GO:0003677">
    <property type="term" value="F:DNA binding"/>
    <property type="evidence" value="ECO:0007669"/>
    <property type="project" value="UniProtKB-KW"/>
</dbReference>
<evidence type="ECO:0000256" key="11">
    <source>
        <dbReference type="ARBA" id="ARBA00022881"/>
    </source>
</evidence>
<keyword evidence="5" id="KW-0547">Nucleotide-binding</keyword>
<organism evidence="18">
    <name type="scientific">Candidatus Moduliflexus flocculans</name>
    <dbReference type="NCBI Taxonomy" id="1499966"/>
    <lineage>
        <taxon>Bacteria</taxon>
        <taxon>Candidatus Moduliflexota</taxon>
        <taxon>Candidatus Moduliflexia</taxon>
        <taxon>Candidatus Moduliflexales</taxon>
        <taxon>Candidatus Moduliflexaceae</taxon>
    </lineage>
</organism>
<evidence type="ECO:0000256" key="13">
    <source>
        <dbReference type="ARBA" id="ARBA00023204"/>
    </source>
</evidence>
<dbReference type="InterPro" id="IPR027417">
    <property type="entry name" value="P-loop_NTPase"/>
</dbReference>
<dbReference type="HOGENOM" id="CLU_001370_0_2_0"/>
<keyword evidence="10" id="KW-0067">ATP-binding</keyword>
<evidence type="ECO:0000256" key="8">
    <source>
        <dbReference type="ARBA" id="ARBA00022771"/>
    </source>
</evidence>
<dbReference type="PROSITE" id="PS50893">
    <property type="entry name" value="ABC_TRANSPORTER_2"/>
    <property type="match status" value="2"/>
</dbReference>
<keyword evidence="11" id="KW-0267">Excision nuclease</keyword>
<keyword evidence="8" id="KW-0863">Zinc-finger</keyword>
<proteinExistence type="inferred from homology"/>
<dbReference type="InterPro" id="IPR017871">
    <property type="entry name" value="ABC_transporter-like_CS"/>
</dbReference>
<feature type="domain" description="ABC transporter" evidence="17">
    <location>
        <begin position="379"/>
        <end position="606"/>
    </location>
</feature>
<dbReference type="InterPro" id="IPR041552">
    <property type="entry name" value="UvrA_DNA-bd"/>
</dbReference>
<sequence length="965" mass="107468">MDIINLQGIRVHNLKNISLELPRNHLIVITGVSGSGKSSLAFDTIYAEGQRRYVESLSAYARQFLERMDKPDVDSISGIPPAIAIEQKNRVRNARSTVGTTTEIDDYLRLLFARIGTTYCERCRQPVRKDSVASIQDWLFSLPERTRFLVTFPLPQDFRGLEDLVSLKDTLIGKGFQRVLIGDDILELPSWEGLGVGSEERRFLNAQPTPSPSQEGNVRDILVVVDRLMLKQADRQRIADALETAYQEGNGRLAVCVLEEDTEQVTKPLRPLTFRRYRFSRAFECANCGIQYAEPEPRMFSFNNPFGACPECHGFGDKMTWNLDLIIPNWKKSIRDGAILPWNTPKSRGILRQLERIAPKYGFTLDTPIEQLTPPQRAFLIEGNAEFIGILPFFAMLEEQKYKMHVRVFMSKFRGYTTCPVCKGSRLKPAAGFVRIGGKTIYEVARMTVADACRFFATLPLSDFERGVAEKLLDELRNRLQYLLDVGLDYLTLNRLSRTLSGGEMQRIHLATSLGTSLVGSLYVLDEPSIGLHPRDNARLIELLKTLRDKGNTVIVVEHDLEMMRESDFLVDLGPQAGEQGGEVVFAGATRDLFTQSGVASLTGQYLRGEQAIPLPVSRRIPTEACLRLEGASEHNLKGIDATFPLGLFVCVTGVSGSGKSTLISDLLYPALKGERRPGNGFAALHGREQIADVILVDQSPIGRTPRSNPVTYMSAFDDIRKLFAATRLAQMRGYTAGTFSFNVAGGRCDVCEGNGLIEVDMQFLADVYLTCDACNGKRYKRDVLDVLWNGLTIHDALNLTVDDAVARFEGQRSLLNKLKTLQAVGLGYLRLGQPATTLSGGEAQRLKLAEQLADKRKQRTLYLFDEPTTGLHLADIARLLDCFRKLLDRGHSLIVIEHNLDVIKCADYLIDLGPDGGDRGGRIVAYGTPEAVAQVAASHTGRYLQAYSSQMRTKDLTLFHDQSL</sequence>
<comment type="subcellular location">
    <subcellularLocation>
        <location evidence="1">Cytoplasm</location>
    </subcellularLocation>
</comment>
<dbReference type="GO" id="GO:0006289">
    <property type="term" value="P:nucleotide-excision repair"/>
    <property type="evidence" value="ECO:0007669"/>
    <property type="project" value="InterPro"/>
</dbReference>